<keyword evidence="11 13" id="KW-0472">Membrane</keyword>
<dbReference type="PRINTS" id="PR00385">
    <property type="entry name" value="P450"/>
</dbReference>
<organism evidence="16 17">
    <name type="scientific">Latimeria chalumnae</name>
    <name type="common">Coelacanth</name>
    <dbReference type="NCBI Taxonomy" id="7897"/>
    <lineage>
        <taxon>Eukaryota</taxon>
        <taxon>Metazoa</taxon>
        <taxon>Chordata</taxon>
        <taxon>Craniata</taxon>
        <taxon>Vertebrata</taxon>
        <taxon>Euteleostomi</taxon>
        <taxon>Coelacanthiformes</taxon>
        <taxon>Coelacanthidae</taxon>
        <taxon>Latimeria</taxon>
    </lineage>
</organism>
<feature type="binding site" evidence="15">
    <location>
        <position position="108"/>
    </location>
    <ligand>
        <name>substrate</name>
    </ligand>
</feature>
<dbReference type="GO" id="GO:0042632">
    <property type="term" value="P:cholesterol homeostasis"/>
    <property type="evidence" value="ECO:0007669"/>
    <property type="project" value="TreeGrafter"/>
</dbReference>
<dbReference type="GO" id="GO:0020037">
    <property type="term" value="F:heme binding"/>
    <property type="evidence" value="ECO:0007669"/>
    <property type="project" value="InterPro"/>
</dbReference>
<dbReference type="InterPro" id="IPR050529">
    <property type="entry name" value="CYP450_sterol_14alpha_dmase"/>
</dbReference>
<dbReference type="GO" id="GO:0006699">
    <property type="term" value="P:bile acid biosynthetic process"/>
    <property type="evidence" value="ECO:0007669"/>
    <property type="project" value="UniProtKB-UniPathway"/>
</dbReference>
<evidence type="ECO:0000256" key="8">
    <source>
        <dbReference type="ARBA" id="ARBA00023002"/>
    </source>
</evidence>
<evidence type="ECO:0000313" key="17">
    <source>
        <dbReference type="Proteomes" id="UP000008672"/>
    </source>
</evidence>
<evidence type="ECO:0000256" key="5">
    <source>
        <dbReference type="ARBA" id="ARBA00022617"/>
    </source>
</evidence>
<dbReference type="EMBL" id="AFYH01107301">
    <property type="status" value="NOT_ANNOTATED_CDS"/>
    <property type="molecule type" value="Genomic_DNA"/>
</dbReference>
<evidence type="ECO:0000256" key="4">
    <source>
        <dbReference type="ARBA" id="ARBA00010617"/>
    </source>
</evidence>
<evidence type="ECO:0000256" key="3">
    <source>
        <dbReference type="ARBA" id="ARBA00004860"/>
    </source>
</evidence>
<dbReference type="EMBL" id="AFYH01107299">
    <property type="status" value="NOT_ANNOTATED_CDS"/>
    <property type="molecule type" value="Genomic_DNA"/>
</dbReference>
<feature type="binding site" evidence="15">
    <location>
        <position position="299"/>
    </location>
    <ligand>
        <name>substrate</name>
    </ligand>
</feature>
<dbReference type="STRING" id="7897.ENSLACP00000016554"/>
<keyword evidence="17" id="KW-1185">Reference proteome</keyword>
<dbReference type="InterPro" id="IPR024204">
    <property type="entry name" value="Cyt_P450_CYP7A1-type"/>
</dbReference>
<accession>H3B3T3</accession>
<evidence type="ECO:0000256" key="1">
    <source>
        <dbReference type="ARBA" id="ARBA00001971"/>
    </source>
</evidence>
<evidence type="ECO:0000256" key="15">
    <source>
        <dbReference type="PIRSR" id="PIRSR000047-2"/>
    </source>
</evidence>
<dbReference type="InterPro" id="IPR002403">
    <property type="entry name" value="Cyt_P450_E_grp-IV"/>
</dbReference>
<dbReference type="PANTHER" id="PTHR24304:SF3">
    <property type="entry name" value="CHOLESTEROL 7-ALPHA-MONOOXYGENASE"/>
    <property type="match status" value="1"/>
</dbReference>
<evidence type="ECO:0000256" key="6">
    <source>
        <dbReference type="ARBA" id="ARBA00022723"/>
    </source>
</evidence>
<dbReference type="InParanoid" id="H3B3T3"/>
<dbReference type="Proteomes" id="UP000008672">
    <property type="component" value="Unassembled WGS sequence"/>
</dbReference>
<dbReference type="CDD" id="cd20631">
    <property type="entry name" value="CYP7A1"/>
    <property type="match status" value="1"/>
</dbReference>
<dbReference type="InterPro" id="IPR001128">
    <property type="entry name" value="Cyt_P450"/>
</dbReference>
<dbReference type="PIRSF" id="PIRSF000047">
    <property type="entry name" value="Cytochrome_CYPVIIA1"/>
    <property type="match status" value="1"/>
</dbReference>
<dbReference type="eggNOG" id="KOG0684">
    <property type="taxonomic scope" value="Eukaryota"/>
</dbReference>
<protein>
    <submittedName>
        <fullName evidence="16">Uncharacterized protein</fullName>
    </submittedName>
</protein>
<dbReference type="UniPathway" id="UPA00221"/>
<keyword evidence="5 13" id="KW-0349">Heme</keyword>
<gene>
    <name evidence="16" type="primary">LOC102364376</name>
</gene>
<dbReference type="GO" id="GO:0005789">
    <property type="term" value="C:endoplasmic reticulum membrane"/>
    <property type="evidence" value="ECO:0007669"/>
    <property type="project" value="UniProtKB-SubCell"/>
</dbReference>
<dbReference type="GO" id="GO:0008395">
    <property type="term" value="F:steroid hydroxylase activity"/>
    <property type="evidence" value="ECO:0007669"/>
    <property type="project" value="TreeGrafter"/>
</dbReference>
<evidence type="ECO:0000256" key="11">
    <source>
        <dbReference type="ARBA" id="ARBA00023136"/>
    </source>
</evidence>
<evidence type="ECO:0000256" key="2">
    <source>
        <dbReference type="ARBA" id="ARBA00004586"/>
    </source>
</evidence>
<comment type="cofactor">
    <cofactor evidence="1 13 14">
        <name>heme</name>
        <dbReference type="ChEBI" id="CHEBI:30413"/>
    </cofactor>
</comment>
<reference evidence="17" key="1">
    <citation type="submission" date="2011-08" db="EMBL/GenBank/DDBJ databases">
        <title>The draft genome of Latimeria chalumnae.</title>
        <authorList>
            <person name="Di Palma F."/>
            <person name="Alfoldi J."/>
            <person name="Johnson J."/>
            <person name="Berlin A."/>
            <person name="Gnerre S."/>
            <person name="Jaffe D."/>
            <person name="MacCallum I."/>
            <person name="Young S."/>
            <person name="Walker B.J."/>
            <person name="Lander E."/>
            <person name="Lindblad-Toh K."/>
        </authorList>
    </citation>
    <scope>NUCLEOTIDE SEQUENCE [LARGE SCALE GENOMIC DNA]</scope>
    <source>
        <strain evidence="17">Wild caught</strain>
    </source>
</reference>
<keyword evidence="6 13" id="KW-0479">Metal-binding</keyword>
<dbReference type="AlphaFoldDB" id="H3B3T3"/>
<comment type="subcellular location">
    <subcellularLocation>
        <location evidence="2 13">Endoplasmic reticulum membrane</location>
    </subcellularLocation>
</comment>
<dbReference type="InterPro" id="IPR036396">
    <property type="entry name" value="Cyt_P450_sf"/>
</dbReference>
<keyword evidence="8" id="KW-0560">Oxidoreductase</keyword>
<keyword evidence="12" id="KW-0753">Steroid metabolism</keyword>
<sequence length="513" mass="59465">QNMAVFLLLSAVLGLLSIFWLVLGFRKRQPHEPPLEMGWIPYLGCALQFSKNPLTFLQRRKAKYGEIFTCKITNNYYHFIADPLSYGNVSRHGKYLDWKKFQFATSTKVFGHGNMDPKFGNTSENLHDTFVKMLQGEPLGHMTENMMENLQYVMLGSRNASKQAKFDWTSEGLYSFCYEKMFEAGYMTLFGKDLKDHEENNYSKLEAHRFLILNALKDFQRLDKVFPALVAGFSIHLFRNAYKSREALAEGLCHSVLQKWQKLSPLITLRILLNDTLSNFDEMEKGRTHVAILWASHANTLPATFWALFYILRCPKAKQAIQKEIKMMLQKTKQKVGQQQSVIKQDDFGLMPILDSAVKEALRLSSASLNIRAVKEDFRFVMDSGRSYAIRKDDYIVLYPPLLHFDPEIYENPMDYQYDRFLDSAGQEKKVFYKNGRMLKCYFLPFGSGMAKCPGRHLAMNEIKQFLVLMLCYYDIELLEPNGAIPPLDQSRAGLGVLPPTFDIKFRYKRKRL</sequence>
<dbReference type="GO" id="GO:0016705">
    <property type="term" value="F:oxidoreductase activity, acting on paired donors, with incorporation or reduction of molecular oxygen"/>
    <property type="evidence" value="ECO:0007669"/>
    <property type="project" value="InterPro"/>
</dbReference>
<proteinExistence type="inferred from homology"/>
<evidence type="ECO:0000256" key="13">
    <source>
        <dbReference type="PIRNR" id="PIRNR000047"/>
    </source>
</evidence>
<dbReference type="Ensembl" id="ENSLACT00000016668.1">
    <property type="protein sequence ID" value="ENSLACP00000016554.1"/>
    <property type="gene ID" value="ENSLACG00000014587.1"/>
</dbReference>
<name>H3B3T3_LATCH</name>
<evidence type="ECO:0000256" key="7">
    <source>
        <dbReference type="ARBA" id="ARBA00022824"/>
    </source>
</evidence>
<dbReference type="OMA" id="YIKFATE"/>
<dbReference type="Gene3D" id="1.10.630.10">
    <property type="entry name" value="Cytochrome P450"/>
    <property type="match status" value="1"/>
</dbReference>
<evidence type="ECO:0000313" key="16">
    <source>
        <dbReference type="Ensembl" id="ENSLACP00000016554.1"/>
    </source>
</evidence>
<dbReference type="GO" id="GO:0005506">
    <property type="term" value="F:iron ion binding"/>
    <property type="evidence" value="ECO:0007669"/>
    <property type="project" value="InterPro"/>
</dbReference>
<keyword evidence="9 13" id="KW-0408">Iron</keyword>
<evidence type="ECO:0000256" key="9">
    <source>
        <dbReference type="ARBA" id="ARBA00023004"/>
    </source>
</evidence>
<dbReference type="HOGENOM" id="CLU_018012_1_3_1"/>
<dbReference type="SUPFAM" id="SSF48264">
    <property type="entry name" value="Cytochrome P450"/>
    <property type="match status" value="1"/>
</dbReference>
<dbReference type="PRINTS" id="PR00465">
    <property type="entry name" value="EP450IV"/>
</dbReference>
<reference evidence="16" key="2">
    <citation type="submission" date="2025-08" db="UniProtKB">
        <authorList>
            <consortium name="Ensembl"/>
        </authorList>
    </citation>
    <scope>IDENTIFICATION</scope>
</reference>
<dbReference type="GeneTree" id="ENSGT00940000153141"/>
<dbReference type="Pfam" id="PF00067">
    <property type="entry name" value="p450"/>
    <property type="match status" value="1"/>
</dbReference>
<dbReference type="EMBL" id="AFYH01107300">
    <property type="status" value="NOT_ANNOTATED_CDS"/>
    <property type="molecule type" value="Genomic_DNA"/>
</dbReference>
<feature type="binding site" description="axial binding residue" evidence="14">
    <location>
        <position position="453"/>
    </location>
    <ligand>
        <name>heme</name>
        <dbReference type="ChEBI" id="CHEBI:30413"/>
    </ligand>
    <ligandPart>
        <name>Fe</name>
        <dbReference type="ChEBI" id="CHEBI:18248"/>
    </ligandPart>
</feature>
<evidence type="ECO:0000256" key="14">
    <source>
        <dbReference type="PIRSR" id="PIRSR000047-1"/>
    </source>
</evidence>
<reference evidence="16" key="3">
    <citation type="submission" date="2025-09" db="UniProtKB">
        <authorList>
            <consortium name="Ensembl"/>
        </authorList>
    </citation>
    <scope>IDENTIFICATION</scope>
</reference>
<keyword evidence="7 13" id="KW-0256">Endoplasmic reticulum</keyword>
<comment type="pathway">
    <text evidence="3">Lipid metabolism; bile acid biosynthesis.</text>
</comment>
<evidence type="ECO:0000256" key="12">
    <source>
        <dbReference type="ARBA" id="ARBA00023221"/>
    </source>
</evidence>
<comment type="similarity">
    <text evidence="4 13">Belongs to the cytochrome P450 family.</text>
</comment>
<dbReference type="PANTHER" id="PTHR24304">
    <property type="entry name" value="CYTOCHROME P450 FAMILY 7"/>
    <property type="match status" value="1"/>
</dbReference>
<evidence type="ECO:0000256" key="10">
    <source>
        <dbReference type="ARBA" id="ARBA00023098"/>
    </source>
</evidence>
<keyword evidence="10" id="KW-0443">Lipid metabolism</keyword>